<reference evidence="1" key="1">
    <citation type="journal article" date="2015" name="Nature">
        <title>Complex archaea that bridge the gap between prokaryotes and eukaryotes.</title>
        <authorList>
            <person name="Spang A."/>
            <person name="Saw J.H."/>
            <person name="Jorgensen S.L."/>
            <person name="Zaremba-Niedzwiedzka K."/>
            <person name="Martijn J."/>
            <person name="Lind A.E."/>
            <person name="van Eijk R."/>
            <person name="Schleper C."/>
            <person name="Guy L."/>
            <person name="Ettema T.J."/>
        </authorList>
    </citation>
    <scope>NUCLEOTIDE SEQUENCE</scope>
</reference>
<organism evidence="1">
    <name type="scientific">marine sediment metagenome</name>
    <dbReference type="NCBI Taxonomy" id="412755"/>
    <lineage>
        <taxon>unclassified sequences</taxon>
        <taxon>metagenomes</taxon>
        <taxon>ecological metagenomes</taxon>
    </lineage>
</organism>
<gene>
    <name evidence="1" type="ORF">LCGC14_0719120</name>
</gene>
<sequence length="544" mass="60458">METLGLDIIGRTPRGEVEIYSEKHGESFLRAVSRLTMEDLQQICGPVGRERIHTARDEVPGQFHLSQVKAAIGLMSGFEKSRRKIGQGCWAGIDANRRPDGSIVLVGEGEGARWDGSKLEKITRPRVGGHVLDLHATIGWYDFDRLQKHLADYSQSHSSQAIDEAGDLFAKWFWIQDNVAPMLLTGLVMASWVQTLWSWRPLVSVIGPSDCGKSTLFETLESLFGDLSLLSSKSTEAGIRQAIRNTARIALCDEFESDNHRKKILELFRTASKGSKTLRGTVNQEGQEYGLRHIPWVTAVELHLAREPDRNRFIGLDLKRPPGAKRGALLLPSVPELENLGQRLLAIAIHNIGEARKMAAWLTSKRFEGIHGRLVESFAVPVAMLAVATGADNQKAVELLAHLLDGVATDQQTERDEVQLMADILESTIQLGRGETATVAQILSQADHGGWDALEQAGIAAVSSRLGRRSDVGERDGIFLAYDAVKRFLLQRTQWADQSIPQLLGRLPTAKKVQCRIAGRRPYGILIERKYIDKQFLDDETRDF</sequence>
<evidence type="ECO:0000313" key="1">
    <source>
        <dbReference type="EMBL" id="KKN41852.1"/>
    </source>
</evidence>
<protein>
    <recommendedName>
        <fullName evidence="2">DUF927 domain-containing protein</fullName>
    </recommendedName>
</protein>
<evidence type="ECO:0008006" key="2">
    <source>
        <dbReference type="Google" id="ProtNLM"/>
    </source>
</evidence>
<dbReference type="AlphaFoldDB" id="A0A0F9QY16"/>
<accession>A0A0F9QY16</accession>
<dbReference type="EMBL" id="LAZR01001620">
    <property type="protein sequence ID" value="KKN41852.1"/>
    <property type="molecule type" value="Genomic_DNA"/>
</dbReference>
<proteinExistence type="predicted"/>
<comment type="caution">
    <text evidence="1">The sequence shown here is derived from an EMBL/GenBank/DDBJ whole genome shotgun (WGS) entry which is preliminary data.</text>
</comment>
<name>A0A0F9QY16_9ZZZZ</name>